<protein>
    <submittedName>
        <fullName evidence="2">DUF2516 family protein</fullName>
    </submittedName>
</protein>
<comment type="caution">
    <text evidence="2">The sequence shown here is derived from an EMBL/GenBank/DDBJ whole genome shotgun (WGS) entry which is preliminary data.</text>
</comment>
<evidence type="ECO:0000313" key="3">
    <source>
        <dbReference type="Proteomes" id="UP001560045"/>
    </source>
</evidence>
<reference evidence="2 3" key="1">
    <citation type="submission" date="2024-06" db="EMBL/GenBank/DDBJ databases">
        <title>Draft genome sequence of Geodermatophilus badlandi, a novel member of the Geodermatophilaceae isolated from badland sedimentary rocks in the Red desert, Wyoming, USA.</title>
        <authorList>
            <person name="Ben Tekaya S."/>
            <person name="Nouioui I."/>
            <person name="Flores G.M."/>
            <person name="Shaal M.N."/>
            <person name="Bredoire F."/>
            <person name="Basile F."/>
            <person name="Van Diepen L."/>
            <person name="Ward N.L."/>
        </authorList>
    </citation>
    <scope>NUCLEOTIDE SEQUENCE [LARGE SCALE GENOMIC DNA]</scope>
    <source>
        <strain evidence="2 3">WL48A</strain>
    </source>
</reference>
<evidence type="ECO:0000256" key="1">
    <source>
        <dbReference type="SAM" id="Phobius"/>
    </source>
</evidence>
<sequence length="94" mass="9820">MSFDGVLLLGLYGLALALALWAFVDAVVRPAAGYVAAGKLTKPAWAAITALAAVVIYFQTPMSFLGLPAVIAAVVYLVDVRPAVRGVQRGNSSW</sequence>
<keyword evidence="1" id="KW-1133">Transmembrane helix</keyword>
<feature type="transmembrane region" description="Helical" evidence="1">
    <location>
        <begin position="6"/>
        <end position="28"/>
    </location>
</feature>
<dbReference type="Pfam" id="PF10724">
    <property type="entry name" value="DUF2516"/>
    <property type="match status" value="1"/>
</dbReference>
<dbReference type="EMBL" id="JBFNXQ010000007">
    <property type="protein sequence ID" value="MEX5717549.1"/>
    <property type="molecule type" value="Genomic_DNA"/>
</dbReference>
<name>A0ABV3XAH5_9ACTN</name>
<dbReference type="RefSeq" id="WP_369203494.1">
    <property type="nucleotide sequence ID" value="NZ_JBFNXQ010000007.1"/>
</dbReference>
<keyword evidence="1" id="KW-0812">Transmembrane</keyword>
<keyword evidence="1" id="KW-0472">Membrane</keyword>
<gene>
    <name evidence="2" type="ORF">ABQ292_04095</name>
</gene>
<keyword evidence="3" id="KW-1185">Reference proteome</keyword>
<feature type="transmembrane region" description="Helical" evidence="1">
    <location>
        <begin position="40"/>
        <end position="58"/>
    </location>
</feature>
<proteinExistence type="predicted"/>
<organism evidence="2 3">
    <name type="scientific">Geodermatophilus maliterrae</name>
    <dbReference type="NCBI Taxonomy" id="3162531"/>
    <lineage>
        <taxon>Bacteria</taxon>
        <taxon>Bacillati</taxon>
        <taxon>Actinomycetota</taxon>
        <taxon>Actinomycetes</taxon>
        <taxon>Geodermatophilales</taxon>
        <taxon>Geodermatophilaceae</taxon>
        <taxon>Geodermatophilus</taxon>
    </lineage>
</organism>
<accession>A0ABV3XAH5</accession>
<evidence type="ECO:0000313" key="2">
    <source>
        <dbReference type="EMBL" id="MEX5717549.1"/>
    </source>
</evidence>
<dbReference type="Proteomes" id="UP001560045">
    <property type="component" value="Unassembled WGS sequence"/>
</dbReference>
<dbReference type="InterPro" id="IPR019662">
    <property type="entry name" value="DUF2516"/>
</dbReference>